<dbReference type="Pfam" id="PF00225">
    <property type="entry name" value="Kinesin"/>
    <property type="match status" value="1"/>
</dbReference>
<keyword evidence="11 17" id="KW-0067">ATP-binding</keyword>
<feature type="compositionally biased region" description="Acidic residues" evidence="19">
    <location>
        <begin position="1006"/>
        <end position="1030"/>
    </location>
</feature>
<feature type="binding site" evidence="17">
    <location>
        <begin position="87"/>
        <end position="94"/>
    </location>
    <ligand>
        <name>ATP</name>
        <dbReference type="ChEBI" id="CHEBI:30616"/>
    </ligand>
</feature>
<evidence type="ECO:0000256" key="4">
    <source>
        <dbReference type="ARBA" id="ARBA00004624"/>
    </source>
</evidence>
<dbReference type="InterPro" id="IPR027417">
    <property type="entry name" value="P-loop_NTPase"/>
</dbReference>
<dbReference type="SMART" id="SM00320">
    <property type="entry name" value="WD40"/>
    <property type="match status" value="5"/>
</dbReference>
<comment type="subcellular location">
    <subcellularLocation>
        <location evidence="3">Cell projection</location>
        <location evidence="3">Axon</location>
    </subcellularLocation>
    <subcellularLocation>
        <location evidence="2">Cell projection</location>
        <location evidence="2">Dendrite</location>
    </subcellularLocation>
    <subcellularLocation>
        <location evidence="4">Cell projection</location>
        <location evidence="4">Growth cone</location>
    </subcellularLocation>
    <subcellularLocation>
        <location evidence="1">Cytoplasm</location>
        <location evidence="1">Cytoskeleton</location>
    </subcellularLocation>
</comment>
<sequence>MADESSVRVAVRIRPQTPGEVVEGCGICARAGGAAGEGGVALGSERAFTFDYAFEPSSCQQIVYDTCVRKLVEAALDGYNATVLAYGQTGSGKTYTMGSGWEGEGDGDEERRGIIPRAIRDLFAGAEARADEARAQGQLPPEFSVQAQFIELYNEDIVDLLDPAKDPFAKGALRITEDGCGGVRIVGASMRAVRGAHEALGALRAGALARTTAATNMNSSSSRSHAVFTLLLRQRRLAADQDATIERDADSEAPEQYETLTAKFHFVDLAGSERLKRTGATGERAKEGISINCGLLALGNVISALGDRSRKVLHVPYRDSKLTRLLQDSLGGNSNTVMIACVSPSDRDFMETLNTLKYANRAKNIKNRCVVNQDLTSRTIHQLRQEVARLQLELAEYKQGKRVISENGEEGWSDVVQENAILTGEVEALRRRVKAMQGTIEQLSARNSELIAEKALGNWGPKDGSPDANDCSLTSLVQGYVSEIEDLRAQLLESNAMYEASRKREATVARTRHDSVQDPSLIIDDAKRELYKGYVSEIEDLRAQLLESNAMYEASRKREATVARTRHDSVQDPSLIIDDAKRELYKGYVSEIEDLRAQLLESNAMYEASRKREATVARTRHDSVQDPSLIIDDAKRELYKGYVSEIEDLRAQLLESNAMYEASRKREATVARTRHDSVQDPSLIIDDAKRELYKGYVSEIEDLRAQLLESNAMYEASRKREATVARTRHDSVQDPSLIIDDAKRELYKGYVSEIEDLRAQLLESNAMYEASRKREATVARTRHDSVQDPSLIIDDAKRELYKGYVSEIEDLRAQLLESNAMYEASRKREATVARTRHDSVQDPSLIIDDAKRELYKGYVSEIEDLRAQLLESNAMYEASRKREATVARTRHDSVQDPSLIIDDAKRELYKGYVSEIEDLRAQLLESNAMYEASRKREATVARTRHDSVQDPSLIIDDAKRELYKEKELLARSMGELEFQRKLNMSESMTSAVDDTHIGERERAEGESAEDSEPSDGDAEVEASDSDEEDSEAKGQRVLSAQLAALSEDIDTKARLIEQLELSQRRLAALKTHYEHRLDTLHHQIKATNDEKDKVLASLATQASPPSDKLKRVKEEYERRVAGMSRELKRLQAAQREHTRLQRSQQQTAQQINTLRAELQNMKRDKVKLVQRMREEAKRHAQAEAARAKEVAQLRKESRKNANLIRSLEAETKMKEAVLRRKQEEVSLLRRGHRDKLSSRAAGRLHDRNRSRKSTSYREAWSRLECWVSRACAARCTLGELEAALERLLQQREKARNTDQDPDAKHLLHYLRESIADTQAQIMQIEEENDENMLPRLLDHIDSAEAGRYSLERLAALTLQHAQDAARNLKMLQDTRAQLKELEESQERTASALRIASTEDQNLNPWGGVPAALHALLAHVSSGTSTRSVSPVDSAAHEGRNGVREAGSAPASPPDDNTASPFQRNTVRRGSVRLRDLGVIGREEDPMTQSMVEPQSPRPIPLSRVPSAPGSLRGLQPLSSTTGALASPVAVRRPPESPRPPRRHHNLSKPASLEASATVGTPPASPGASRRARDDDVFLRLAGAGHDNTPQGVVKEITLKRVSGSGGSNTGAWLQCTHVAEGHAGAALALAATTHMLYSGGVDRTVRGWDFTAGTEAWRGWCGGSVGALAAGEPDARASRLVLAAAGAAVRMFDTRSRTPVTTLWSSGATGPCPANRGVGGEVAVTALALTQNHRLYTAAGDKLRLWDLRMMECVCKLWTGHAAAVMCLSVGRAAGGDLVATGSKDHYVRTLDMLPQDTGSWEASNRWLLEPPHYDGVQALALCHDDAALYSASRDTSLKRWSLADHTLTHGVMNAHKGWVTGVCVVGTAQNTLVASCGRDAALRVWSGALRPAAPAAQLPDLPHALRAHPDPNLRALYTAGNGGEVRAWRITVEQ</sequence>
<evidence type="ECO:0000256" key="10">
    <source>
        <dbReference type="ARBA" id="ARBA00022741"/>
    </source>
</evidence>
<dbReference type="SMART" id="SM00129">
    <property type="entry name" value="KISc"/>
    <property type="match status" value="1"/>
</dbReference>
<dbReference type="InterPro" id="IPR001680">
    <property type="entry name" value="WD40_rpt"/>
</dbReference>
<dbReference type="EMBL" id="JARGEI010000002">
    <property type="protein sequence ID" value="KAJ8735827.1"/>
    <property type="molecule type" value="Genomic_DNA"/>
</dbReference>
<feature type="coiled-coil region" evidence="18">
    <location>
        <begin position="1042"/>
        <end position="1072"/>
    </location>
</feature>
<feature type="compositionally biased region" description="Basic and acidic residues" evidence="19">
    <location>
        <begin position="1472"/>
        <end position="1484"/>
    </location>
</feature>
<feature type="coiled-coil region" evidence="18">
    <location>
        <begin position="1106"/>
        <end position="1224"/>
    </location>
</feature>
<dbReference type="InterPro" id="IPR036322">
    <property type="entry name" value="WD40_repeat_dom_sf"/>
</dbReference>
<dbReference type="GO" id="GO:0005875">
    <property type="term" value="C:microtubule associated complex"/>
    <property type="evidence" value="ECO:0007669"/>
    <property type="project" value="TreeGrafter"/>
</dbReference>
<name>A0AAD7Z1Z3_MYTSE</name>
<dbReference type="PANTHER" id="PTHR47969">
    <property type="entry name" value="CHROMOSOME-ASSOCIATED KINESIN KIF4A-RELATED"/>
    <property type="match status" value="1"/>
</dbReference>
<keyword evidence="12 18" id="KW-0175">Coiled coil</keyword>
<dbReference type="Gene3D" id="3.40.850.10">
    <property type="entry name" value="Kinesin motor domain"/>
    <property type="match status" value="1"/>
</dbReference>
<dbReference type="InterPro" id="IPR019821">
    <property type="entry name" value="Kinesin_motor_CS"/>
</dbReference>
<dbReference type="Pfam" id="PF23203">
    <property type="entry name" value="KIF21A"/>
    <property type="match status" value="1"/>
</dbReference>
<keyword evidence="8" id="KW-0493">Microtubule</keyword>
<feature type="domain" description="Kinesin motor" evidence="20">
    <location>
        <begin position="6"/>
        <end position="365"/>
    </location>
</feature>
<evidence type="ECO:0000256" key="8">
    <source>
        <dbReference type="ARBA" id="ARBA00022701"/>
    </source>
</evidence>
<dbReference type="InterPro" id="IPR027640">
    <property type="entry name" value="Kinesin-like_fam"/>
</dbReference>
<evidence type="ECO:0000256" key="13">
    <source>
        <dbReference type="ARBA" id="ARBA00023175"/>
    </source>
</evidence>
<feature type="region of interest" description="Disordered" evidence="19">
    <location>
        <begin position="1423"/>
        <end position="1571"/>
    </location>
</feature>
<dbReference type="GO" id="GO:0007052">
    <property type="term" value="P:mitotic spindle organization"/>
    <property type="evidence" value="ECO:0007669"/>
    <property type="project" value="TreeGrafter"/>
</dbReference>
<dbReference type="InterPro" id="IPR005539">
    <property type="entry name" value="ELK_dom"/>
</dbReference>
<evidence type="ECO:0000256" key="15">
    <source>
        <dbReference type="ARBA" id="ARBA00023273"/>
    </source>
</evidence>
<reference evidence="21" key="1">
    <citation type="submission" date="2023-03" db="EMBL/GenBank/DDBJ databases">
        <title>Chromosome-level genomes of two armyworms, Mythimna separata and Mythimna loreyi, provide insights into the biosynthesis and reception of sex pheromones.</title>
        <authorList>
            <person name="Zhao H."/>
        </authorList>
    </citation>
    <scope>NUCLEOTIDE SEQUENCE</scope>
    <source>
        <strain evidence="21">BeijingLab</strain>
        <tissue evidence="21">Pupa</tissue>
    </source>
</reference>
<organism evidence="21 22">
    <name type="scientific">Mythimna separata</name>
    <name type="common">Oriental armyworm</name>
    <name type="synonym">Pseudaletia separata</name>
    <dbReference type="NCBI Taxonomy" id="271217"/>
    <lineage>
        <taxon>Eukaryota</taxon>
        <taxon>Metazoa</taxon>
        <taxon>Ecdysozoa</taxon>
        <taxon>Arthropoda</taxon>
        <taxon>Hexapoda</taxon>
        <taxon>Insecta</taxon>
        <taxon>Pterygota</taxon>
        <taxon>Neoptera</taxon>
        <taxon>Endopterygota</taxon>
        <taxon>Lepidoptera</taxon>
        <taxon>Glossata</taxon>
        <taxon>Ditrysia</taxon>
        <taxon>Noctuoidea</taxon>
        <taxon>Noctuidae</taxon>
        <taxon>Noctuinae</taxon>
        <taxon>Hadenini</taxon>
        <taxon>Mythimna</taxon>
    </lineage>
</organism>
<proteinExistence type="inferred from homology"/>
<dbReference type="SUPFAM" id="SSF52540">
    <property type="entry name" value="P-loop containing nucleoside triphosphate hydrolases"/>
    <property type="match status" value="1"/>
</dbReference>
<feature type="coiled-coil region" evidence="18">
    <location>
        <begin position="1361"/>
        <end position="1391"/>
    </location>
</feature>
<feature type="coiled-coil region" evidence="18">
    <location>
        <begin position="1277"/>
        <end position="1327"/>
    </location>
</feature>
<keyword evidence="13 17" id="KW-0505">Motor protein</keyword>
<evidence type="ECO:0000256" key="16">
    <source>
        <dbReference type="PROSITE-ProRule" id="PRU00221"/>
    </source>
</evidence>
<dbReference type="GO" id="GO:0003777">
    <property type="term" value="F:microtubule motor activity"/>
    <property type="evidence" value="ECO:0007669"/>
    <property type="project" value="InterPro"/>
</dbReference>
<dbReference type="GO" id="GO:0005524">
    <property type="term" value="F:ATP binding"/>
    <property type="evidence" value="ECO:0007669"/>
    <property type="project" value="UniProtKB-UniRule"/>
</dbReference>
<dbReference type="GO" id="GO:0030425">
    <property type="term" value="C:dendrite"/>
    <property type="evidence" value="ECO:0007669"/>
    <property type="project" value="UniProtKB-SubCell"/>
</dbReference>
<evidence type="ECO:0000256" key="17">
    <source>
        <dbReference type="PROSITE-ProRule" id="PRU00283"/>
    </source>
</evidence>
<dbReference type="SMART" id="SM01188">
    <property type="entry name" value="ELK"/>
    <property type="match status" value="9"/>
</dbReference>
<dbReference type="InterPro" id="IPR056532">
    <property type="entry name" value="KIF21A/B_hel_2"/>
</dbReference>
<evidence type="ECO:0000256" key="3">
    <source>
        <dbReference type="ARBA" id="ARBA00004489"/>
    </source>
</evidence>
<keyword evidence="15" id="KW-0966">Cell projection</keyword>
<evidence type="ECO:0000256" key="1">
    <source>
        <dbReference type="ARBA" id="ARBA00004245"/>
    </source>
</evidence>
<comment type="caution">
    <text evidence="21">The sequence shown here is derived from an EMBL/GenBank/DDBJ whole genome shotgun (WGS) entry which is preliminary data.</text>
</comment>
<dbReference type="PROSITE" id="PS50067">
    <property type="entry name" value="KINESIN_MOTOR_2"/>
    <property type="match status" value="1"/>
</dbReference>
<keyword evidence="10 17" id="KW-0547">Nucleotide-binding</keyword>
<evidence type="ECO:0000256" key="2">
    <source>
        <dbReference type="ARBA" id="ARBA00004279"/>
    </source>
</evidence>
<keyword evidence="7 16" id="KW-0853">WD repeat</keyword>
<dbReference type="InterPro" id="IPR015943">
    <property type="entry name" value="WD40/YVTN_repeat-like_dom_sf"/>
</dbReference>
<dbReference type="SUPFAM" id="SSF50978">
    <property type="entry name" value="WD40 repeat-like"/>
    <property type="match status" value="1"/>
</dbReference>
<keyword evidence="22" id="KW-1185">Reference proteome</keyword>
<dbReference type="GO" id="GO:0005874">
    <property type="term" value="C:microtubule"/>
    <property type="evidence" value="ECO:0007669"/>
    <property type="project" value="UniProtKB-KW"/>
</dbReference>
<dbReference type="GO" id="GO:0008017">
    <property type="term" value="F:microtubule binding"/>
    <property type="evidence" value="ECO:0007669"/>
    <property type="project" value="InterPro"/>
</dbReference>
<evidence type="ECO:0000256" key="6">
    <source>
        <dbReference type="ARBA" id="ARBA00022553"/>
    </source>
</evidence>
<feature type="compositionally biased region" description="Polar residues" evidence="19">
    <location>
        <begin position="1454"/>
        <end position="1464"/>
    </location>
</feature>
<dbReference type="PRINTS" id="PR00380">
    <property type="entry name" value="KINESINHEAVY"/>
</dbReference>
<dbReference type="GO" id="GO:0003677">
    <property type="term" value="F:DNA binding"/>
    <property type="evidence" value="ECO:0007669"/>
    <property type="project" value="InterPro"/>
</dbReference>
<feature type="repeat" description="WD" evidence="16">
    <location>
        <begin position="1619"/>
        <end position="1658"/>
    </location>
</feature>
<dbReference type="InterPro" id="IPR001752">
    <property type="entry name" value="Kinesin_motor_dom"/>
</dbReference>
<evidence type="ECO:0000256" key="18">
    <source>
        <dbReference type="SAM" id="Coils"/>
    </source>
</evidence>
<dbReference type="Proteomes" id="UP001231518">
    <property type="component" value="Chromosome 2"/>
</dbReference>
<dbReference type="GO" id="GO:0030426">
    <property type="term" value="C:growth cone"/>
    <property type="evidence" value="ECO:0007669"/>
    <property type="project" value="UniProtKB-SubCell"/>
</dbReference>
<dbReference type="Pfam" id="PF23204">
    <property type="entry name" value="KIF21A_2nd"/>
    <property type="match status" value="1"/>
</dbReference>
<evidence type="ECO:0000256" key="5">
    <source>
        <dbReference type="ARBA" id="ARBA00022490"/>
    </source>
</evidence>
<feature type="region of interest" description="Disordered" evidence="19">
    <location>
        <begin position="986"/>
        <end position="1035"/>
    </location>
</feature>
<dbReference type="InterPro" id="IPR036961">
    <property type="entry name" value="Kinesin_motor_dom_sf"/>
</dbReference>
<evidence type="ECO:0000256" key="19">
    <source>
        <dbReference type="SAM" id="MobiDB-lite"/>
    </source>
</evidence>
<dbReference type="Gene3D" id="2.130.10.10">
    <property type="entry name" value="YVTN repeat-like/Quinoprotein amine dehydrogenase"/>
    <property type="match status" value="2"/>
</dbReference>
<gene>
    <name evidence="21" type="ORF">PYW07_007447</name>
</gene>
<dbReference type="GO" id="GO:0051231">
    <property type="term" value="P:spindle elongation"/>
    <property type="evidence" value="ECO:0007669"/>
    <property type="project" value="TreeGrafter"/>
</dbReference>
<evidence type="ECO:0000256" key="9">
    <source>
        <dbReference type="ARBA" id="ARBA00022737"/>
    </source>
</evidence>
<evidence type="ECO:0000256" key="7">
    <source>
        <dbReference type="ARBA" id="ARBA00022574"/>
    </source>
</evidence>
<keyword evidence="6" id="KW-0597">Phosphoprotein</keyword>
<dbReference type="InterPro" id="IPR056533">
    <property type="entry name" value="KIF21A/B_hel_1"/>
</dbReference>
<evidence type="ECO:0000256" key="12">
    <source>
        <dbReference type="ARBA" id="ARBA00023054"/>
    </source>
</evidence>
<keyword evidence="5" id="KW-0963">Cytoplasm</keyword>
<evidence type="ECO:0000313" key="21">
    <source>
        <dbReference type="EMBL" id="KAJ8735827.1"/>
    </source>
</evidence>
<dbReference type="PROSITE" id="PS00411">
    <property type="entry name" value="KINESIN_MOTOR_1"/>
    <property type="match status" value="1"/>
</dbReference>
<accession>A0AAD7Z1Z3</accession>
<evidence type="ECO:0000259" key="20">
    <source>
        <dbReference type="PROSITE" id="PS50067"/>
    </source>
</evidence>
<feature type="coiled-coil region" evidence="18">
    <location>
        <begin position="426"/>
        <end position="453"/>
    </location>
</feature>
<dbReference type="GO" id="GO:0007018">
    <property type="term" value="P:microtubule-based movement"/>
    <property type="evidence" value="ECO:0007669"/>
    <property type="project" value="InterPro"/>
</dbReference>
<comment type="similarity">
    <text evidence="17">Belongs to the TRAFAC class myosin-kinesin ATPase superfamily. Kinesin family.</text>
</comment>
<evidence type="ECO:0000256" key="11">
    <source>
        <dbReference type="ARBA" id="ARBA00022840"/>
    </source>
</evidence>
<feature type="compositionally biased region" description="Basic and acidic residues" evidence="19">
    <location>
        <begin position="993"/>
        <end position="1005"/>
    </location>
</feature>
<keyword evidence="9" id="KW-0677">Repeat</keyword>
<feature type="region of interest" description="Disordered" evidence="19">
    <location>
        <begin position="1230"/>
        <end position="1253"/>
    </location>
</feature>
<dbReference type="PANTHER" id="PTHR47969:SF28">
    <property type="entry name" value="KINESIN-LIKE PROTEIN KIF21B"/>
    <property type="match status" value="1"/>
</dbReference>
<dbReference type="Pfam" id="PF00400">
    <property type="entry name" value="WD40"/>
    <property type="match status" value="3"/>
</dbReference>
<dbReference type="Pfam" id="PF25764">
    <property type="entry name" value="KIF21A_4th"/>
    <property type="match status" value="1"/>
</dbReference>
<dbReference type="FunFam" id="3.40.850.10:FF:000011">
    <property type="entry name" value="Kinesin family member 21A"/>
    <property type="match status" value="1"/>
</dbReference>
<evidence type="ECO:0000313" key="22">
    <source>
        <dbReference type="Proteomes" id="UP001231518"/>
    </source>
</evidence>
<protein>
    <recommendedName>
        <fullName evidence="20">Kinesin motor domain-containing protein</fullName>
    </recommendedName>
</protein>
<dbReference type="CDD" id="cd01372">
    <property type="entry name" value="KISc_KIF4"/>
    <property type="match status" value="1"/>
</dbReference>
<dbReference type="PROSITE" id="PS50082">
    <property type="entry name" value="WD_REPEATS_2"/>
    <property type="match status" value="1"/>
</dbReference>
<evidence type="ECO:0000256" key="14">
    <source>
        <dbReference type="ARBA" id="ARBA00023212"/>
    </source>
</evidence>
<keyword evidence="14" id="KW-0206">Cytoskeleton</keyword>